<evidence type="ECO:0000256" key="2">
    <source>
        <dbReference type="ARBA" id="ARBA00012962"/>
    </source>
</evidence>
<dbReference type="PANTHER" id="PTHR21089">
    <property type="entry name" value="SHIKIMATE DEHYDROGENASE"/>
    <property type="match status" value="1"/>
</dbReference>
<protein>
    <recommendedName>
        <fullName evidence="2">shikimate dehydrogenase (NADP(+))</fullName>
        <ecNumber evidence="2">1.1.1.25</ecNumber>
    </recommendedName>
</protein>
<dbReference type="InterPro" id="IPR006151">
    <property type="entry name" value="Shikm_DH/Glu-tRNA_Rdtase"/>
</dbReference>
<keyword evidence="8" id="KW-1185">Reference proteome</keyword>
<proteinExistence type="predicted"/>
<sequence>MPGILMPTQNCCAVIGHPAGHSLSPALHRAAYRELRLDWTYDAVDVTPDGLDAFVRGLDDSWRGLSVTMPHKVAIRRYGEGDELVDLVGAANTLVLGSEPIVRNTDVGGYQLAFAQTGVESADSAIVVGNGATARSAVVALRQMGVERVLVLARNPERAKELKGFCSNALGMLCAVRELAPGQAIESDILLSTVPEGGADHVAEELVHHAAIVFDSVYDPWPTALATAAESDGKTALNGLDLLAGQAVEQVRLMTGGEVSFSLLKSAGQEELKARAQL</sequence>
<dbReference type="InterPro" id="IPR013708">
    <property type="entry name" value="Shikimate_DH-bd_N"/>
</dbReference>
<dbReference type="SUPFAM" id="SSF51735">
    <property type="entry name" value="NAD(P)-binding Rossmann-fold domains"/>
    <property type="match status" value="1"/>
</dbReference>
<evidence type="ECO:0000259" key="6">
    <source>
        <dbReference type="Pfam" id="PF08501"/>
    </source>
</evidence>
<dbReference type="AlphaFoldDB" id="A0A1R4JJ35"/>
<dbReference type="EMBL" id="FUKQ01000032">
    <property type="protein sequence ID" value="SJN32012.1"/>
    <property type="molecule type" value="Genomic_DNA"/>
</dbReference>
<dbReference type="Pfam" id="PF01488">
    <property type="entry name" value="Shikimate_DH"/>
    <property type="match status" value="1"/>
</dbReference>
<reference evidence="7 8" key="1">
    <citation type="submission" date="2017-02" db="EMBL/GenBank/DDBJ databases">
        <authorList>
            <person name="Peterson S.W."/>
        </authorList>
    </citation>
    <scope>NUCLEOTIDE SEQUENCE [LARGE SCALE GENOMIC DNA]</scope>
    <source>
        <strain evidence="7 8">LSP_Lj1</strain>
    </source>
</reference>
<evidence type="ECO:0000313" key="8">
    <source>
        <dbReference type="Proteomes" id="UP000188342"/>
    </source>
</evidence>
<dbReference type="Pfam" id="PF08501">
    <property type="entry name" value="Shikimate_dh_N"/>
    <property type="match status" value="1"/>
</dbReference>
<accession>A0A1R4JJ35</accession>
<dbReference type="InterPro" id="IPR046346">
    <property type="entry name" value="Aminoacid_DH-like_N_sf"/>
</dbReference>
<evidence type="ECO:0000256" key="4">
    <source>
        <dbReference type="ARBA" id="ARBA00049442"/>
    </source>
</evidence>
<dbReference type="InterPro" id="IPR022893">
    <property type="entry name" value="Shikimate_DH_fam"/>
</dbReference>
<dbReference type="GO" id="GO:0004764">
    <property type="term" value="F:shikimate 3-dehydrogenase (NADP+) activity"/>
    <property type="evidence" value="ECO:0007669"/>
    <property type="project" value="UniProtKB-EC"/>
</dbReference>
<dbReference type="GO" id="GO:0009423">
    <property type="term" value="P:chorismate biosynthetic process"/>
    <property type="evidence" value="ECO:0007669"/>
    <property type="project" value="UniProtKB-UniPathway"/>
</dbReference>
<dbReference type="PANTHER" id="PTHR21089:SF1">
    <property type="entry name" value="BIFUNCTIONAL 3-DEHYDROQUINATE DEHYDRATASE_SHIKIMATE DEHYDROGENASE, CHLOROPLASTIC"/>
    <property type="match status" value="1"/>
</dbReference>
<dbReference type="InterPro" id="IPR036291">
    <property type="entry name" value="NAD(P)-bd_dom_sf"/>
</dbReference>
<dbReference type="GO" id="GO:0009073">
    <property type="term" value="P:aromatic amino acid family biosynthetic process"/>
    <property type="evidence" value="ECO:0007669"/>
    <property type="project" value="UniProtKB-KW"/>
</dbReference>
<feature type="domain" description="Quinate/shikimate 5-dehydrogenase/glutamyl-tRNA reductase" evidence="5">
    <location>
        <begin position="121"/>
        <end position="192"/>
    </location>
</feature>
<dbReference type="STRING" id="1255658.FM114_07815"/>
<evidence type="ECO:0000259" key="5">
    <source>
        <dbReference type="Pfam" id="PF01488"/>
    </source>
</evidence>
<dbReference type="GO" id="GO:0050661">
    <property type="term" value="F:NADP binding"/>
    <property type="evidence" value="ECO:0007669"/>
    <property type="project" value="TreeGrafter"/>
</dbReference>
<organism evidence="7 8">
    <name type="scientific">Luteococcus japonicus LSP_Lj1</name>
    <dbReference type="NCBI Taxonomy" id="1255658"/>
    <lineage>
        <taxon>Bacteria</taxon>
        <taxon>Bacillati</taxon>
        <taxon>Actinomycetota</taxon>
        <taxon>Actinomycetes</taxon>
        <taxon>Propionibacteriales</taxon>
        <taxon>Propionibacteriaceae</taxon>
        <taxon>Luteococcus</taxon>
    </lineage>
</organism>
<dbReference type="SUPFAM" id="SSF53223">
    <property type="entry name" value="Aminoacid dehydrogenase-like, N-terminal domain"/>
    <property type="match status" value="1"/>
</dbReference>
<keyword evidence="3" id="KW-0028">Amino-acid biosynthesis</keyword>
<dbReference type="CDD" id="cd01065">
    <property type="entry name" value="NAD_bind_Shikimate_DH"/>
    <property type="match status" value="1"/>
</dbReference>
<dbReference type="Gene3D" id="3.40.50.720">
    <property type="entry name" value="NAD(P)-binding Rossmann-like Domain"/>
    <property type="match status" value="1"/>
</dbReference>
<dbReference type="Proteomes" id="UP000188342">
    <property type="component" value="Unassembled WGS sequence"/>
</dbReference>
<name>A0A1R4JJ35_9ACTN</name>
<dbReference type="GO" id="GO:0019632">
    <property type="term" value="P:shikimate metabolic process"/>
    <property type="evidence" value="ECO:0007669"/>
    <property type="project" value="TreeGrafter"/>
</dbReference>
<keyword evidence="3" id="KW-0057">Aromatic amino acid biosynthesis</keyword>
<feature type="domain" description="Shikimate dehydrogenase substrate binding N-terminal" evidence="6">
    <location>
        <begin position="14"/>
        <end position="94"/>
    </location>
</feature>
<gene>
    <name evidence="7" type="ORF">FM114_07815</name>
</gene>
<keyword evidence="7" id="KW-0560">Oxidoreductase</keyword>
<evidence type="ECO:0000256" key="1">
    <source>
        <dbReference type="ARBA" id="ARBA00004871"/>
    </source>
</evidence>
<comment type="catalytic activity">
    <reaction evidence="4">
        <text>shikimate + NADP(+) = 3-dehydroshikimate + NADPH + H(+)</text>
        <dbReference type="Rhea" id="RHEA:17737"/>
        <dbReference type="ChEBI" id="CHEBI:15378"/>
        <dbReference type="ChEBI" id="CHEBI:16630"/>
        <dbReference type="ChEBI" id="CHEBI:36208"/>
        <dbReference type="ChEBI" id="CHEBI:57783"/>
        <dbReference type="ChEBI" id="CHEBI:58349"/>
        <dbReference type="EC" id="1.1.1.25"/>
    </reaction>
</comment>
<evidence type="ECO:0000313" key="7">
    <source>
        <dbReference type="EMBL" id="SJN32012.1"/>
    </source>
</evidence>
<dbReference type="EC" id="1.1.1.25" evidence="2"/>
<dbReference type="NCBIfam" id="NF001311">
    <property type="entry name" value="PRK00258.1-3"/>
    <property type="match status" value="1"/>
</dbReference>
<comment type="pathway">
    <text evidence="1">Metabolic intermediate biosynthesis; chorismate biosynthesis; chorismate from D-erythrose 4-phosphate and phosphoenolpyruvate: step 4/7.</text>
</comment>
<dbReference type="GO" id="GO:0005829">
    <property type="term" value="C:cytosol"/>
    <property type="evidence" value="ECO:0007669"/>
    <property type="project" value="TreeGrafter"/>
</dbReference>
<evidence type="ECO:0000256" key="3">
    <source>
        <dbReference type="ARBA" id="ARBA00023141"/>
    </source>
</evidence>
<dbReference type="UniPathway" id="UPA00053">
    <property type="reaction ID" value="UER00087"/>
</dbReference>
<dbReference type="Gene3D" id="3.40.50.10860">
    <property type="entry name" value="Leucine Dehydrogenase, chain A, domain 1"/>
    <property type="match status" value="1"/>
</dbReference>